<name>A0A1H0KE91_9ACTN</name>
<evidence type="ECO:0000313" key="2">
    <source>
        <dbReference type="EMBL" id="SDO54247.1"/>
    </source>
</evidence>
<feature type="domain" description="N-acetyltransferase" evidence="1">
    <location>
        <begin position="175"/>
        <end position="311"/>
    </location>
</feature>
<dbReference type="InterPro" id="IPR016181">
    <property type="entry name" value="Acyl_CoA_acyltransferase"/>
</dbReference>
<dbReference type="OrthoDB" id="7942268at2"/>
<dbReference type="CDD" id="cd04301">
    <property type="entry name" value="NAT_SF"/>
    <property type="match status" value="1"/>
</dbReference>
<dbReference type="Proteomes" id="UP000199341">
    <property type="component" value="Unassembled WGS sequence"/>
</dbReference>
<dbReference type="AlphaFoldDB" id="A0A1H0KE91"/>
<organism evidence="2 3">
    <name type="scientific">Actinacidiphila guanduensis</name>
    <dbReference type="NCBI Taxonomy" id="310781"/>
    <lineage>
        <taxon>Bacteria</taxon>
        <taxon>Bacillati</taxon>
        <taxon>Actinomycetota</taxon>
        <taxon>Actinomycetes</taxon>
        <taxon>Kitasatosporales</taxon>
        <taxon>Streptomycetaceae</taxon>
        <taxon>Actinacidiphila</taxon>
    </lineage>
</organism>
<dbReference type="GO" id="GO:0016747">
    <property type="term" value="F:acyltransferase activity, transferring groups other than amino-acyl groups"/>
    <property type="evidence" value="ECO:0007669"/>
    <property type="project" value="InterPro"/>
</dbReference>
<evidence type="ECO:0000259" key="1">
    <source>
        <dbReference type="PROSITE" id="PS51186"/>
    </source>
</evidence>
<protein>
    <submittedName>
        <fullName evidence="2">Acetyltransferase (GNAT) family protein</fullName>
    </submittedName>
</protein>
<proteinExistence type="predicted"/>
<dbReference type="Gene3D" id="3.40.630.30">
    <property type="match status" value="1"/>
</dbReference>
<dbReference type="InterPro" id="IPR000182">
    <property type="entry name" value="GNAT_dom"/>
</dbReference>
<dbReference type="SUPFAM" id="SSF55729">
    <property type="entry name" value="Acyl-CoA N-acyltransferases (Nat)"/>
    <property type="match status" value="1"/>
</dbReference>
<gene>
    <name evidence="2" type="ORF">SAMN05216259_110218</name>
</gene>
<keyword evidence="2" id="KW-0808">Transferase</keyword>
<keyword evidence="3" id="KW-1185">Reference proteome</keyword>
<dbReference type="RefSeq" id="WP_093786443.1">
    <property type="nucleotide sequence ID" value="NZ_FNIE01000010.1"/>
</dbReference>
<sequence>MPEQFSDLVLRPLAAGETDLFTSLPAPADLGRPLVGQKFATLDAGGEYRPEWSWVALRAGTVVARAAWWGGPEHTEPVALDWLDFAPGEQQAAVALLRAAPLRAEYGLLLPPGWREVPALRTAYEERAAVAEAAGLRKLVERYRYTWTAGRDPLPPRTGRLVYRPEPDDAAFRALMARTMEGTLDAHDRRMLDTRGLAAALDETLGILDWMPSPSEWRRVACTQDGEVVGLHVPAANTTTPCIGFIAVVPEHRGRGHSYDLLVECTHDLVGYGATRIAAATDQGNFPMAGTFARAGYPITQEGVDFAPPAV</sequence>
<dbReference type="Pfam" id="PF00583">
    <property type="entry name" value="Acetyltransf_1"/>
    <property type="match status" value="1"/>
</dbReference>
<dbReference type="PROSITE" id="PS51186">
    <property type="entry name" value="GNAT"/>
    <property type="match status" value="1"/>
</dbReference>
<reference evidence="2 3" key="1">
    <citation type="submission" date="2016-10" db="EMBL/GenBank/DDBJ databases">
        <authorList>
            <person name="de Groot N.N."/>
        </authorList>
    </citation>
    <scope>NUCLEOTIDE SEQUENCE [LARGE SCALE GENOMIC DNA]</scope>
    <source>
        <strain evidence="2 3">CGMCC 4.2022</strain>
    </source>
</reference>
<accession>A0A1H0KE91</accession>
<dbReference type="EMBL" id="FNIE01000010">
    <property type="protein sequence ID" value="SDO54247.1"/>
    <property type="molecule type" value="Genomic_DNA"/>
</dbReference>
<evidence type="ECO:0000313" key="3">
    <source>
        <dbReference type="Proteomes" id="UP000199341"/>
    </source>
</evidence>
<dbReference type="STRING" id="310781.SAMN05216259_110218"/>